<evidence type="ECO:0000313" key="3">
    <source>
        <dbReference type="EMBL" id="PKU68599.1"/>
    </source>
</evidence>
<feature type="domain" description="STICHEL DnaA-N-like alpha-beta" evidence="2">
    <location>
        <begin position="74"/>
        <end position="155"/>
    </location>
</feature>
<dbReference type="EMBL" id="KZ503073">
    <property type="protein sequence ID" value="PKU68599.1"/>
    <property type="molecule type" value="Genomic_DNA"/>
</dbReference>
<sequence length="430" mass="48167">MADIKKCSAFSSRSSNLRALRELSSASVTSIRSTRPTPCGHHTPSRMLTAVEPAKIQSVKSSSEDALLLYDATQKTWKLSEIWRTCIEKCYSKTLRQMLSVHGKLISLTENEGILIAFIAFVDSCIKLRAERYSSSIANLLEMVLKRNVRVKMGLIPDGSINFKPPLDSHTEQYMAKLEFLDNQRKMLPDGIKGSPYKDGFEGAGHKKLEKCSSSFPQDDTFQSGSSSGSSEENDWSSALKEKGMEIAVLNMDTKTSSNGQKLENAWMQDAENGISGFPVLSKTNKNISIHHNGWNGELFYDPSVAMDRPMKRWENERNHGINALKLYDIQTQHKSQVVGDKINYAISPSLLHSNSFGNNFGKENLEYESGPGCSGLFCWKTNRPHKHQVKFQIYLFSTIWIKKKVSTYAITLYLLNPGEARSPSQVSKG</sequence>
<reference evidence="3 4" key="2">
    <citation type="journal article" date="2017" name="Nature">
        <title>The Apostasia genome and the evolution of orchids.</title>
        <authorList>
            <person name="Zhang G.Q."/>
            <person name="Liu K.W."/>
            <person name="Li Z."/>
            <person name="Lohaus R."/>
            <person name="Hsiao Y.Y."/>
            <person name="Niu S.C."/>
            <person name="Wang J.Y."/>
            <person name="Lin Y.C."/>
            <person name="Xu Q."/>
            <person name="Chen L.J."/>
            <person name="Yoshida K."/>
            <person name="Fujiwara S."/>
            <person name="Wang Z.W."/>
            <person name="Zhang Y.Q."/>
            <person name="Mitsuda N."/>
            <person name="Wang M."/>
            <person name="Liu G.H."/>
            <person name="Pecoraro L."/>
            <person name="Huang H.X."/>
            <person name="Xiao X.J."/>
            <person name="Lin M."/>
            <person name="Wu X.Y."/>
            <person name="Wu W.L."/>
            <person name="Chen Y.Y."/>
            <person name="Chang S.B."/>
            <person name="Sakamoto S."/>
            <person name="Ohme-Takagi M."/>
            <person name="Yagi M."/>
            <person name="Zeng S.J."/>
            <person name="Shen C.Y."/>
            <person name="Yeh C.M."/>
            <person name="Luo Y.B."/>
            <person name="Tsai W.C."/>
            <person name="Van de Peer Y."/>
            <person name="Liu Z.J."/>
        </authorList>
    </citation>
    <scope>NUCLEOTIDE SEQUENCE [LARGE SCALE GENOMIC DNA]</scope>
    <source>
        <tissue evidence="3">The whole plant</tissue>
    </source>
</reference>
<keyword evidence="4" id="KW-1185">Reference proteome</keyword>
<dbReference type="InterPro" id="IPR054506">
    <property type="entry name" value="DnaA_N-like_STI"/>
</dbReference>
<reference evidence="3 4" key="1">
    <citation type="journal article" date="2016" name="Sci. Rep.">
        <title>The Dendrobium catenatum Lindl. genome sequence provides insights into polysaccharide synthase, floral development and adaptive evolution.</title>
        <authorList>
            <person name="Zhang G.Q."/>
            <person name="Xu Q."/>
            <person name="Bian C."/>
            <person name="Tsai W.C."/>
            <person name="Yeh C.M."/>
            <person name="Liu K.W."/>
            <person name="Yoshida K."/>
            <person name="Zhang L.S."/>
            <person name="Chang S.B."/>
            <person name="Chen F."/>
            <person name="Shi Y."/>
            <person name="Su Y.Y."/>
            <person name="Zhang Y.Q."/>
            <person name="Chen L.J."/>
            <person name="Yin Y."/>
            <person name="Lin M."/>
            <person name="Huang H."/>
            <person name="Deng H."/>
            <person name="Wang Z.W."/>
            <person name="Zhu S.L."/>
            <person name="Zhao X."/>
            <person name="Deng C."/>
            <person name="Niu S.C."/>
            <person name="Huang J."/>
            <person name="Wang M."/>
            <person name="Liu G.H."/>
            <person name="Yang H.J."/>
            <person name="Xiao X.J."/>
            <person name="Hsiao Y.Y."/>
            <person name="Wu W.L."/>
            <person name="Chen Y.Y."/>
            <person name="Mitsuda N."/>
            <person name="Ohme-Takagi M."/>
            <person name="Luo Y.B."/>
            <person name="Van de Peer Y."/>
            <person name="Liu Z.J."/>
        </authorList>
    </citation>
    <scope>NUCLEOTIDE SEQUENCE [LARGE SCALE GENOMIC DNA]</scope>
    <source>
        <tissue evidence="3">The whole plant</tissue>
    </source>
</reference>
<accession>A0A2I0VYZ4</accession>
<name>A0A2I0VYZ4_9ASPA</name>
<dbReference type="Pfam" id="PF23007">
    <property type="entry name" value="DnaA_N-like_STI"/>
    <property type="match status" value="1"/>
</dbReference>
<evidence type="ECO:0000313" key="4">
    <source>
        <dbReference type="Proteomes" id="UP000233837"/>
    </source>
</evidence>
<evidence type="ECO:0000259" key="2">
    <source>
        <dbReference type="Pfam" id="PF23007"/>
    </source>
</evidence>
<dbReference type="AlphaFoldDB" id="A0A2I0VYZ4"/>
<proteinExistence type="predicted"/>
<organism evidence="3 4">
    <name type="scientific">Dendrobium catenatum</name>
    <dbReference type="NCBI Taxonomy" id="906689"/>
    <lineage>
        <taxon>Eukaryota</taxon>
        <taxon>Viridiplantae</taxon>
        <taxon>Streptophyta</taxon>
        <taxon>Embryophyta</taxon>
        <taxon>Tracheophyta</taxon>
        <taxon>Spermatophyta</taxon>
        <taxon>Magnoliopsida</taxon>
        <taxon>Liliopsida</taxon>
        <taxon>Asparagales</taxon>
        <taxon>Orchidaceae</taxon>
        <taxon>Epidendroideae</taxon>
        <taxon>Malaxideae</taxon>
        <taxon>Dendrobiinae</taxon>
        <taxon>Dendrobium</taxon>
    </lineage>
</organism>
<evidence type="ECO:0000256" key="1">
    <source>
        <dbReference type="SAM" id="MobiDB-lite"/>
    </source>
</evidence>
<dbReference type="STRING" id="906689.A0A2I0VYZ4"/>
<protein>
    <recommendedName>
        <fullName evidence="2">STICHEL DnaA-N-like alpha-beta domain-containing protein</fullName>
    </recommendedName>
</protein>
<gene>
    <name evidence="3" type="ORF">MA16_Dca026769</name>
</gene>
<feature type="compositionally biased region" description="Polar residues" evidence="1">
    <location>
        <begin position="212"/>
        <end position="223"/>
    </location>
</feature>
<dbReference type="Proteomes" id="UP000233837">
    <property type="component" value="Unassembled WGS sequence"/>
</dbReference>
<feature type="region of interest" description="Disordered" evidence="1">
    <location>
        <begin position="210"/>
        <end position="238"/>
    </location>
</feature>